<keyword evidence="7" id="KW-0067">ATP-binding</keyword>
<proteinExistence type="inferred from homology"/>
<comment type="similarity">
    <text evidence="3">Belongs to the SMC family. SMC6 subfamily.</text>
</comment>
<name>A0A7T8KJ66_CALRO</name>
<gene>
    <name evidence="15" type="ORF">FKW44_001759</name>
</gene>
<feature type="region of interest" description="Disordered" evidence="13">
    <location>
        <begin position="413"/>
        <end position="441"/>
    </location>
</feature>
<keyword evidence="5" id="KW-0547">Nucleotide-binding</keyword>
<dbReference type="InterPro" id="IPR003395">
    <property type="entry name" value="RecF/RecN/SMC_N"/>
</dbReference>
<dbReference type="GO" id="GO:0030915">
    <property type="term" value="C:Smc5-Smc6 complex"/>
    <property type="evidence" value="ECO:0007669"/>
    <property type="project" value="TreeGrafter"/>
</dbReference>
<evidence type="ECO:0000313" key="16">
    <source>
        <dbReference type="Proteomes" id="UP000595437"/>
    </source>
</evidence>
<keyword evidence="4" id="KW-0158">Chromosome</keyword>
<keyword evidence="9" id="KW-0233">DNA recombination</keyword>
<dbReference type="Pfam" id="PF02463">
    <property type="entry name" value="SMC_N"/>
    <property type="match status" value="1"/>
</dbReference>
<evidence type="ECO:0000256" key="10">
    <source>
        <dbReference type="ARBA" id="ARBA00023204"/>
    </source>
</evidence>
<dbReference type="InterPro" id="IPR027417">
    <property type="entry name" value="P-loop_NTPase"/>
</dbReference>
<evidence type="ECO:0000256" key="1">
    <source>
        <dbReference type="ARBA" id="ARBA00004123"/>
    </source>
</evidence>
<evidence type="ECO:0000256" key="5">
    <source>
        <dbReference type="ARBA" id="ARBA00022741"/>
    </source>
</evidence>
<feature type="domain" description="RecF/RecN/SMC N-terminal" evidence="14">
    <location>
        <begin position="31"/>
        <end position="145"/>
    </location>
</feature>
<sequence length="441" mass="50546">MKRPGGIEDTRVDSKILRCQDETWECLPGMIDKVVLRHFMCHQEFIYSPTRRVNFLAGQNGSGKSAVLTGVLFCLGAKAKDLGKSSLRDLIREGSSSCSVEVSLCNRGENGYRTEEFGPLLVVIRTLSRSGGSTYKFKDSRGHLVPIKKPSRELTRILSAFSIQITNPVTILMQETAKTLLKDATEKKLYTFFMLASQLEDCKKFYSSANEKKLEAETRLEEKVGYKESLEKEYKKWKKEYDFLQSIESRRKDIKNMKAELAWSIVKELEGHEKTLERTSEGLNAKTQKYDKLIEDREETARELKLKKSEKDKELTHFKEIESSLQAEKASAKEVLLKAEAGLKTSSRKREDFNRRARDLDREISDLKTLVQRLKAQDVSETQEKRKSREAAKEALNDAIAAANRSIEKTIEGIEDRAREKRHEMSANKSKMEALKRRLKA</sequence>
<evidence type="ECO:0000313" key="15">
    <source>
        <dbReference type="EMBL" id="QQP56925.1"/>
    </source>
</evidence>
<evidence type="ECO:0000256" key="3">
    <source>
        <dbReference type="ARBA" id="ARBA00006793"/>
    </source>
</evidence>
<feature type="coiled-coil region" evidence="12">
    <location>
        <begin position="283"/>
        <end position="314"/>
    </location>
</feature>
<dbReference type="AlphaFoldDB" id="A0A7T8KJ66"/>
<dbReference type="GO" id="GO:0035861">
    <property type="term" value="C:site of double-strand break"/>
    <property type="evidence" value="ECO:0007669"/>
    <property type="project" value="TreeGrafter"/>
</dbReference>
<feature type="coiled-coil region" evidence="12">
    <location>
        <begin position="220"/>
        <end position="247"/>
    </location>
</feature>
<dbReference type="OrthoDB" id="10072614at2759"/>
<dbReference type="SUPFAM" id="SSF52540">
    <property type="entry name" value="P-loop containing nucleoside triphosphate hydrolases"/>
    <property type="match status" value="1"/>
</dbReference>
<dbReference type="GO" id="GO:0005634">
    <property type="term" value="C:nucleus"/>
    <property type="evidence" value="ECO:0007669"/>
    <property type="project" value="UniProtKB-SubCell"/>
</dbReference>
<evidence type="ECO:0000256" key="11">
    <source>
        <dbReference type="ARBA" id="ARBA00023242"/>
    </source>
</evidence>
<accession>A0A7T8KJ66</accession>
<evidence type="ECO:0000256" key="13">
    <source>
        <dbReference type="SAM" id="MobiDB-lite"/>
    </source>
</evidence>
<keyword evidence="6" id="KW-0227">DNA damage</keyword>
<evidence type="ECO:0000256" key="8">
    <source>
        <dbReference type="ARBA" id="ARBA00023054"/>
    </source>
</evidence>
<organism evidence="15 16">
    <name type="scientific">Caligus rogercresseyi</name>
    <name type="common">Sea louse</name>
    <dbReference type="NCBI Taxonomy" id="217165"/>
    <lineage>
        <taxon>Eukaryota</taxon>
        <taxon>Metazoa</taxon>
        <taxon>Ecdysozoa</taxon>
        <taxon>Arthropoda</taxon>
        <taxon>Crustacea</taxon>
        <taxon>Multicrustacea</taxon>
        <taxon>Hexanauplia</taxon>
        <taxon>Copepoda</taxon>
        <taxon>Siphonostomatoida</taxon>
        <taxon>Caligidae</taxon>
        <taxon>Caligus</taxon>
    </lineage>
</organism>
<keyword evidence="8 12" id="KW-0175">Coiled coil</keyword>
<feature type="coiled-coil region" evidence="12">
    <location>
        <begin position="343"/>
        <end position="377"/>
    </location>
</feature>
<dbReference type="Gene3D" id="3.40.50.300">
    <property type="entry name" value="P-loop containing nucleotide triphosphate hydrolases"/>
    <property type="match status" value="1"/>
</dbReference>
<dbReference type="GO" id="GO:0000724">
    <property type="term" value="P:double-strand break repair via homologous recombination"/>
    <property type="evidence" value="ECO:0007669"/>
    <property type="project" value="TreeGrafter"/>
</dbReference>
<keyword evidence="10" id="KW-0234">DNA repair</keyword>
<evidence type="ECO:0000256" key="6">
    <source>
        <dbReference type="ARBA" id="ARBA00022763"/>
    </source>
</evidence>
<dbReference type="EMBL" id="CP045890">
    <property type="protein sequence ID" value="QQP56925.1"/>
    <property type="molecule type" value="Genomic_DNA"/>
</dbReference>
<evidence type="ECO:0000256" key="7">
    <source>
        <dbReference type="ARBA" id="ARBA00022840"/>
    </source>
</evidence>
<evidence type="ECO:0000256" key="2">
    <source>
        <dbReference type="ARBA" id="ARBA00004286"/>
    </source>
</evidence>
<keyword evidence="16" id="KW-1185">Reference proteome</keyword>
<comment type="subcellular location">
    <subcellularLocation>
        <location evidence="2">Chromosome</location>
    </subcellularLocation>
    <subcellularLocation>
        <location evidence="1">Nucleus</location>
    </subcellularLocation>
</comment>
<dbReference type="GO" id="GO:0003684">
    <property type="term" value="F:damaged DNA binding"/>
    <property type="evidence" value="ECO:0007669"/>
    <property type="project" value="TreeGrafter"/>
</dbReference>
<evidence type="ECO:0000256" key="12">
    <source>
        <dbReference type="SAM" id="Coils"/>
    </source>
</evidence>
<dbReference type="PANTHER" id="PTHR19306">
    <property type="entry name" value="STRUCTURAL MAINTENANCE OF CHROMOSOMES 5,6 SMC5, SMC6"/>
    <property type="match status" value="1"/>
</dbReference>
<evidence type="ECO:0000256" key="9">
    <source>
        <dbReference type="ARBA" id="ARBA00023172"/>
    </source>
</evidence>
<dbReference type="GO" id="GO:0005524">
    <property type="term" value="F:ATP binding"/>
    <property type="evidence" value="ECO:0007669"/>
    <property type="project" value="UniProtKB-KW"/>
</dbReference>
<protein>
    <submittedName>
        <fullName evidence="15">Structural maintenance of chromosomes 6</fullName>
    </submittedName>
</protein>
<dbReference type="PANTHER" id="PTHR19306:SF6">
    <property type="entry name" value="STRUCTURAL MAINTENANCE OF CHROMOSOMES PROTEIN 6"/>
    <property type="match status" value="1"/>
</dbReference>
<evidence type="ECO:0000256" key="4">
    <source>
        <dbReference type="ARBA" id="ARBA00022454"/>
    </source>
</evidence>
<evidence type="ECO:0000259" key="14">
    <source>
        <dbReference type="Pfam" id="PF02463"/>
    </source>
</evidence>
<dbReference type="Proteomes" id="UP000595437">
    <property type="component" value="Chromosome 1"/>
</dbReference>
<keyword evidence="11" id="KW-0539">Nucleus</keyword>
<reference evidence="16" key="1">
    <citation type="submission" date="2021-01" db="EMBL/GenBank/DDBJ databases">
        <title>Caligus Genome Assembly.</title>
        <authorList>
            <person name="Gallardo-Escarate C."/>
        </authorList>
    </citation>
    <scope>NUCLEOTIDE SEQUENCE [LARGE SCALE GENOMIC DNA]</scope>
</reference>
<dbReference type="GO" id="GO:0003697">
    <property type="term" value="F:single-stranded DNA binding"/>
    <property type="evidence" value="ECO:0007669"/>
    <property type="project" value="TreeGrafter"/>
</dbReference>